<dbReference type="InterPro" id="IPR009350">
    <property type="entry name" value="Phage_tail_T"/>
</dbReference>
<sequence>MLSEMSASEFNDWIGHFDKTPFTPQLIDIEFATLHTSIYSAMCGAKTELTDFMLLTDIEPSEEDMSDEVIQSIGEGIPGGQRYEQTNSGS</sequence>
<evidence type="ECO:0000313" key="2">
    <source>
        <dbReference type="EMBL" id="OAT47009.1"/>
    </source>
</evidence>
<dbReference type="Proteomes" id="UP000078224">
    <property type="component" value="Unassembled WGS sequence"/>
</dbReference>
<name>A0A1B7JGC0_9GAMM</name>
<dbReference type="EMBL" id="LXEW01000053">
    <property type="protein sequence ID" value="OAT47009.1"/>
    <property type="molecule type" value="Genomic_DNA"/>
</dbReference>
<evidence type="ECO:0000313" key="3">
    <source>
        <dbReference type="Proteomes" id="UP000078224"/>
    </source>
</evidence>
<keyword evidence="3" id="KW-1185">Reference proteome</keyword>
<reference evidence="2 3" key="1">
    <citation type="submission" date="2016-04" db="EMBL/GenBank/DDBJ databases">
        <title>ATOL: Assembling a taxonomically balanced genome-scale reconstruction of the evolutionary history of the Enterobacteriaceae.</title>
        <authorList>
            <person name="Plunkett G.III."/>
            <person name="Neeno-Eckwall E.C."/>
            <person name="Glasner J.D."/>
            <person name="Perna N.T."/>
        </authorList>
    </citation>
    <scope>NUCLEOTIDE SEQUENCE [LARGE SCALE GENOMIC DNA]</scope>
    <source>
        <strain evidence="2 3">ATCC 35613</strain>
    </source>
</reference>
<feature type="domain" description="Minor tail T" evidence="1">
    <location>
        <begin position="6"/>
        <end position="79"/>
    </location>
</feature>
<proteinExistence type="predicted"/>
<comment type="caution">
    <text evidence="2">The sequence shown here is derived from an EMBL/GenBank/DDBJ whole genome shotgun (WGS) entry which is preliminary data.</text>
</comment>
<gene>
    <name evidence="2" type="ORF">M998_3812</name>
</gene>
<organism evidence="2 3">
    <name type="scientific">Providencia heimbachae ATCC 35613</name>
    <dbReference type="NCBI Taxonomy" id="1354272"/>
    <lineage>
        <taxon>Bacteria</taxon>
        <taxon>Pseudomonadati</taxon>
        <taxon>Pseudomonadota</taxon>
        <taxon>Gammaproteobacteria</taxon>
        <taxon>Enterobacterales</taxon>
        <taxon>Morganellaceae</taxon>
        <taxon>Providencia</taxon>
    </lineage>
</organism>
<evidence type="ECO:0000259" key="1">
    <source>
        <dbReference type="Pfam" id="PF06223"/>
    </source>
</evidence>
<protein>
    <submittedName>
        <fullName evidence="2">Phage minor tail protein</fullName>
    </submittedName>
</protein>
<dbReference type="RefSeq" id="WP_068910333.1">
    <property type="nucleotide sequence ID" value="NZ_LXEW01000053.1"/>
</dbReference>
<dbReference type="AlphaFoldDB" id="A0A1B7JGC0"/>
<accession>A0A1B7JGC0</accession>
<dbReference type="PATRIC" id="fig|1354272.4.peg.3900"/>
<dbReference type="Pfam" id="PF06223">
    <property type="entry name" value="Phage_tail_T"/>
    <property type="match status" value="1"/>
</dbReference>